<evidence type="ECO:0000259" key="1">
    <source>
        <dbReference type="Pfam" id="PF11790"/>
    </source>
</evidence>
<protein>
    <recommendedName>
        <fullName evidence="1">Asl1-like glycosyl hydrolase catalytic domain-containing protein</fullName>
    </recommendedName>
</protein>
<evidence type="ECO:0000313" key="3">
    <source>
        <dbReference type="Proteomes" id="UP000606600"/>
    </source>
</evidence>
<evidence type="ECO:0000313" key="2">
    <source>
        <dbReference type="EMBL" id="MBD1367197.1"/>
    </source>
</evidence>
<comment type="caution">
    <text evidence="2">The sequence shown here is derived from an EMBL/GenBank/DDBJ whole genome shotgun (WGS) entry which is preliminary data.</text>
</comment>
<reference evidence="2 3" key="1">
    <citation type="submission" date="2020-09" db="EMBL/GenBank/DDBJ databases">
        <title>Novel species of Mucilaginibacter isolated from a glacier on the Tibetan Plateau.</title>
        <authorList>
            <person name="Liu Q."/>
            <person name="Xin Y.-H."/>
        </authorList>
    </citation>
    <scope>NUCLEOTIDE SEQUENCE [LARGE SCALE GENOMIC DNA]</scope>
    <source>
        <strain evidence="2 3">ZT4R22</strain>
    </source>
</reference>
<gene>
    <name evidence="2" type="ORF">IDJ77_25520</name>
</gene>
<dbReference type="RefSeq" id="WP_191191833.1">
    <property type="nucleotide sequence ID" value="NZ_JACWMY010000017.1"/>
</dbReference>
<organism evidence="2 3">
    <name type="scientific">Mucilaginibacter pankratovii</name>
    <dbReference type="NCBI Taxonomy" id="2772110"/>
    <lineage>
        <taxon>Bacteria</taxon>
        <taxon>Pseudomonadati</taxon>
        <taxon>Bacteroidota</taxon>
        <taxon>Sphingobacteriia</taxon>
        <taxon>Sphingobacteriales</taxon>
        <taxon>Sphingobacteriaceae</taxon>
        <taxon>Mucilaginibacter</taxon>
    </lineage>
</organism>
<sequence length="335" mass="37860">MAVEPSVPKLSLSSSALLMSAKGAPTETNGMMLGINGHPFGDAPYLAVTAANQINLIKGMGMSWYRINVRTTSDGTISASSSHLFNKLQKSAEKGNIGILPMLYTRTLDLTDSEDVAYKKGRTLGANFALKYGQYFTYYDLGNDLELKLLLPNKTGRSQDHYDRQKFNTTAAYLKGMDEGIKANDADAKTMIDAGWLHYAFLRMCDWYGIKFDVVAYHWYSDMEGVAANGRNNVPDITLKLSELFPDKPIWFTEFNYRYKAGKESNEEDQHTFVSKFIAKCRNNPQVKVAIIYQLFDEPYKSFQESNYGIVKWQNDDNGSYLKWTKKLLGNVLSY</sequence>
<dbReference type="Gene3D" id="3.20.20.80">
    <property type="entry name" value="Glycosidases"/>
    <property type="match status" value="1"/>
</dbReference>
<keyword evidence="3" id="KW-1185">Reference proteome</keyword>
<name>A0ABR7WY31_9SPHI</name>
<dbReference type="SUPFAM" id="SSF51445">
    <property type="entry name" value="(Trans)glycosidases"/>
    <property type="match status" value="1"/>
</dbReference>
<dbReference type="InterPro" id="IPR017853">
    <property type="entry name" value="GH"/>
</dbReference>
<feature type="domain" description="Asl1-like glycosyl hydrolase catalytic" evidence="1">
    <location>
        <begin position="195"/>
        <end position="289"/>
    </location>
</feature>
<dbReference type="EMBL" id="JACWMY010000017">
    <property type="protein sequence ID" value="MBD1367197.1"/>
    <property type="molecule type" value="Genomic_DNA"/>
</dbReference>
<accession>A0ABR7WY31</accession>
<dbReference type="InterPro" id="IPR024655">
    <property type="entry name" value="Asl1_glyco_hydro_catalytic"/>
</dbReference>
<dbReference type="Pfam" id="PF11790">
    <property type="entry name" value="Glyco_hydro_cc"/>
    <property type="match status" value="1"/>
</dbReference>
<dbReference type="Proteomes" id="UP000606600">
    <property type="component" value="Unassembled WGS sequence"/>
</dbReference>
<proteinExistence type="predicted"/>